<dbReference type="GO" id="GO:0005524">
    <property type="term" value="F:ATP binding"/>
    <property type="evidence" value="ECO:0007669"/>
    <property type="project" value="InterPro"/>
</dbReference>
<dbReference type="EMBL" id="SJPV01000003">
    <property type="protein sequence ID" value="TWU39395.1"/>
    <property type="molecule type" value="Genomic_DNA"/>
</dbReference>
<evidence type="ECO:0000313" key="7">
    <source>
        <dbReference type="Proteomes" id="UP000319143"/>
    </source>
</evidence>
<protein>
    <submittedName>
        <fullName evidence="6">Uncharacterized protein</fullName>
    </submittedName>
</protein>
<organism evidence="6 7">
    <name type="scientific">Novipirellula artificiosorum</name>
    <dbReference type="NCBI Taxonomy" id="2528016"/>
    <lineage>
        <taxon>Bacteria</taxon>
        <taxon>Pseudomonadati</taxon>
        <taxon>Planctomycetota</taxon>
        <taxon>Planctomycetia</taxon>
        <taxon>Pirellulales</taxon>
        <taxon>Pirellulaceae</taxon>
        <taxon>Novipirellula</taxon>
    </lineage>
</organism>
<accession>A0A5C6DSW9</accession>
<dbReference type="Proteomes" id="UP000319143">
    <property type="component" value="Unassembled WGS sequence"/>
</dbReference>
<reference evidence="6 7" key="1">
    <citation type="submission" date="2019-02" db="EMBL/GenBank/DDBJ databases">
        <title>Deep-cultivation of Planctomycetes and their phenomic and genomic characterization uncovers novel biology.</title>
        <authorList>
            <person name="Wiegand S."/>
            <person name="Jogler M."/>
            <person name="Boedeker C."/>
            <person name="Pinto D."/>
            <person name="Vollmers J."/>
            <person name="Rivas-Marin E."/>
            <person name="Kohn T."/>
            <person name="Peeters S.H."/>
            <person name="Heuer A."/>
            <person name="Rast P."/>
            <person name="Oberbeckmann S."/>
            <person name="Bunk B."/>
            <person name="Jeske O."/>
            <person name="Meyerdierks A."/>
            <person name="Storesund J.E."/>
            <person name="Kallscheuer N."/>
            <person name="Luecker S."/>
            <person name="Lage O.M."/>
            <person name="Pohl T."/>
            <person name="Merkel B.J."/>
            <person name="Hornburger P."/>
            <person name="Mueller R.-W."/>
            <person name="Bruemmer F."/>
            <person name="Labrenz M."/>
            <person name="Spormann A.M."/>
            <person name="Op Den Camp H."/>
            <person name="Overmann J."/>
            <person name="Amann R."/>
            <person name="Jetten M.S.M."/>
            <person name="Mascher T."/>
            <person name="Medema M.H."/>
            <person name="Devos D.P."/>
            <person name="Kaster A.-K."/>
            <person name="Ovreas L."/>
            <person name="Rohde M."/>
            <person name="Galperin M.Y."/>
            <person name="Jogler C."/>
        </authorList>
    </citation>
    <scope>NUCLEOTIDE SEQUENCE [LARGE SCALE GENOMIC DNA]</scope>
    <source>
        <strain evidence="6 7">Poly41</strain>
    </source>
</reference>
<keyword evidence="2 5" id="KW-0812">Transmembrane</keyword>
<dbReference type="InterPro" id="IPR036640">
    <property type="entry name" value="ABC1_TM_sf"/>
</dbReference>
<evidence type="ECO:0000256" key="2">
    <source>
        <dbReference type="ARBA" id="ARBA00022692"/>
    </source>
</evidence>
<gene>
    <name evidence="6" type="ORF">Poly41_22190</name>
</gene>
<dbReference type="GO" id="GO:0005886">
    <property type="term" value="C:plasma membrane"/>
    <property type="evidence" value="ECO:0007669"/>
    <property type="project" value="UniProtKB-SubCell"/>
</dbReference>
<feature type="transmembrane region" description="Helical" evidence="5">
    <location>
        <begin position="30"/>
        <end position="50"/>
    </location>
</feature>
<evidence type="ECO:0000256" key="4">
    <source>
        <dbReference type="ARBA" id="ARBA00023136"/>
    </source>
</evidence>
<dbReference type="SUPFAM" id="SSF90123">
    <property type="entry name" value="ABC transporter transmembrane region"/>
    <property type="match status" value="1"/>
</dbReference>
<evidence type="ECO:0000256" key="1">
    <source>
        <dbReference type="ARBA" id="ARBA00004651"/>
    </source>
</evidence>
<keyword evidence="7" id="KW-1185">Reference proteome</keyword>
<sequence length="118" mass="13489">MRNLIGKKKSDRDYVESVARRLAFWDRWRVLLLIVFAVVIASMVAFFVFLFNFVHDLNPNNALGVNVNKIFLLVAFLLGAAFGMHLAAAIVYFANALITGFRSERLLVRYFDERKSAS</sequence>
<evidence type="ECO:0000313" key="6">
    <source>
        <dbReference type="EMBL" id="TWU39395.1"/>
    </source>
</evidence>
<name>A0A5C6DSW9_9BACT</name>
<proteinExistence type="predicted"/>
<comment type="caution">
    <text evidence="6">The sequence shown here is derived from an EMBL/GenBank/DDBJ whole genome shotgun (WGS) entry which is preliminary data.</text>
</comment>
<keyword evidence="4 5" id="KW-0472">Membrane</keyword>
<evidence type="ECO:0000256" key="5">
    <source>
        <dbReference type="SAM" id="Phobius"/>
    </source>
</evidence>
<keyword evidence="3 5" id="KW-1133">Transmembrane helix</keyword>
<feature type="transmembrane region" description="Helical" evidence="5">
    <location>
        <begin position="70"/>
        <end position="94"/>
    </location>
</feature>
<evidence type="ECO:0000256" key="3">
    <source>
        <dbReference type="ARBA" id="ARBA00022989"/>
    </source>
</evidence>
<comment type="subcellular location">
    <subcellularLocation>
        <location evidence="1">Cell membrane</location>
        <topology evidence="1">Multi-pass membrane protein</topology>
    </subcellularLocation>
</comment>
<dbReference type="AlphaFoldDB" id="A0A5C6DSW9"/>